<keyword evidence="7" id="KW-1185">Reference proteome</keyword>
<protein>
    <recommendedName>
        <fullName evidence="2">Leucine-rich repeat-containing protein 51</fullName>
    </recommendedName>
</protein>
<dbReference type="PANTHER" id="PTHR46545:SF1">
    <property type="entry name" value="LEUCINE-RICH REPEAT-CONTAINING PROTEIN 51"/>
    <property type="match status" value="1"/>
</dbReference>
<evidence type="ECO:0000256" key="4">
    <source>
        <dbReference type="ARBA" id="ARBA00022614"/>
    </source>
</evidence>
<dbReference type="OrthoDB" id="676979at2759"/>
<dbReference type="SUPFAM" id="SSF52058">
    <property type="entry name" value="L domain-like"/>
    <property type="match status" value="1"/>
</dbReference>
<dbReference type="Gene3D" id="3.80.10.10">
    <property type="entry name" value="Ribonuclease Inhibitor"/>
    <property type="match status" value="1"/>
</dbReference>
<dbReference type="Proteomes" id="UP000812440">
    <property type="component" value="Unassembled WGS sequence"/>
</dbReference>
<dbReference type="PROSITE" id="PS51450">
    <property type="entry name" value="LRR"/>
    <property type="match status" value="1"/>
</dbReference>
<evidence type="ECO:0000256" key="3">
    <source>
        <dbReference type="ARBA" id="ARBA00022490"/>
    </source>
</evidence>
<accession>A0A8T2IFT0</accession>
<evidence type="ECO:0000256" key="1">
    <source>
        <dbReference type="ARBA" id="ARBA00004496"/>
    </source>
</evidence>
<dbReference type="GO" id="GO:0005737">
    <property type="term" value="C:cytoplasm"/>
    <property type="evidence" value="ECO:0007669"/>
    <property type="project" value="UniProtKB-SubCell"/>
</dbReference>
<evidence type="ECO:0000256" key="2">
    <source>
        <dbReference type="ARBA" id="ARBA00014223"/>
    </source>
</evidence>
<gene>
    <name evidence="6" type="ORF">GDO86_018535</name>
</gene>
<dbReference type="Pfam" id="PF14580">
    <property type="entry name" value="LRR_9"/>
    <property type="match status" value="1"/>
</dbReference>
<sequence>MNRRGLIGSLPGPPADFSFKCINSVEDILLEDPRLGPRPLKRCEDGKLLSQAINLSYNTLTDLRGFRDVVDKLLVEPSNLSWIDLSFNDLSAIDSVLTSYRSLCVLNLHGNSISHLSQVDKLAALPNLKSLTLHGNPINGETGYRSYVLSVLPQLKSLDFSLVTKQDRITADTWRRINIKSRRASRVKNE</sequence>
<dbReference type="PANTHER" id="PTHR46545">
    <property type="entry name" value="LEUCINE-RICH REPEAT-CONTAINING PROTEIN 51"/>
    <property type="match status" value="1"/>
</dbReference>
<organism evidence="6 7">
    <name type="scientific">Hymenochirus boettgeri</name>
    <name type="common">Congo dwarf clawed frog</name>
    <dbReference type="NCBI Taxonomy" id="247094"/>
    <lineage>
        <taxon>Eukaryota</taxon>
        <taxon>Metazoa</taxon>
        <taxon>Chordata</taxon>
        <taxon>Craniata</taxon>
        <taxon>Vertebrata</taxon>
        <taxon>Euteleostomi</taxon>
        <taxon>Amphibia</taxon>
        <taxon>Batrachia</taxon>
        <taxon>Anura</taxon>
        <taxon>Pipoidea</taxon>
        <taxon>Pipidae</taxon>
        <taxon>Pipinae</taxon>
        <taxon>Hymenochirus</taxon>
    </lineage>
</organism>
<keyword evidence="5" id="KW-0677">Repeat</keyword>
<evidence type="ECO:0000256" key="5">
    <source>
        <dbReference type="ARBA" id="ARBA00022737"/>
    </source>
</evidence>
<dbReference type="AlphaFoldDB" id="A0A8T2IFT0"/>
<dbReference type="InterPro" id="IPR032675">
    <property type="entry name" value="LRR_dom_sf"/>
</dbReference>
<dbReference type="InterPro" id="IPR001611">
    <property type="entry name" value="Leu-rich_rpt"/>
</dbReference>
<evidence type="ECO:0000313" key="6">
    <source>
        <dbReference type="EMBL" id="KAG8431499.1"/>
    </source>
</evidence>
<comment type="caution">
    <text evidence="6">The sequence shown here is derived from an EMBL/GenBank/DDBJ whole genome shotgun (WGS) entry which is preliminary data.</text>
</comment>
<evidence type="ECO:0000313" key="7">
    <source>
        <dbReference type="Proteomes" id="UP000812440"/>
    </source>
</evidence>
<dbReference type="EMBL" id="JAACNH010000171">
    <property type="protein sequence ID" value="KAG8431499.1"/>
    <property type="molecule type" value="Genomic_DNA"/>
</dbReference>
<keyword evidence="3" id="KW-0963">Cytoplasm</keyword>
<keyword evidence="4" id="KW-0433">Leucine-rich repeat</keyword>
<proteinExistence type="predicted"/>
<name>A0A8T2IFT0_9PIPI</name>
<reference evidence="6" key="1">
    <citation type="thesis" date="2020" institute="ProQuest LLC" country="789 East Eisenhower Parkway, Ann Arbor, MI, USA">
        <title>Comparative Genomics and Chromosome Evolution.</title>
        <authorList>
            <person name="Mudd A.B."/>
        </authorList>
    </citation>
    <scope>NUCLEOTIDE SEQUENCE</scope>
    <source>
        <strain evidence="6">Female2</strain>
        <tissue evidence="6">Blood</tissue>
    </source>
</reference>
<comment type="subcellular location">
    <subcellularLocation>
        <location evidence="1">Cytoplasm</location>
    </subcellularLocation>
</comment>